<sequence length="358" mass="38725">MAVATGAILTASVLGAAPAGADPSDSDPGAPGDKGGSGLADPPSALPGAPEDPEAATTDYKAADWTAASKKNYTVADRPKDHRIRYVVIHVMQGTYEGTKAWFQNPKAEVTTHYIMRAKDGHVTQMVREKNIAWHAGNWDVNTESIGIEHEGWVSEKKWFTDTVYKSSAALVRNICARYKIPMDREHIIGHVEVPGADHTDPGKYWDWDRYMKFLRADDDDDEEPGIVVDDATEGRVTAGASWSTASMSGQWGESVRVADPVAKSDPLWFKAAVPSSGSYRVYARYPAASGNNDKTPYIVNTADGNTSVYVDQRSGGGEWRSLGVFALTAGDHDVVAVSRWTGGKGRIVADAIRLVKQ</sequence>
<feature type="signal peptide" evidence="6">
    <location>
        <begin position="1"/>
        <end position="21"/>
    </location>
</feature>
<evidence type="ECO:0000256" key="1">
    <source>
        <dbReference type="ARBA" id="ARBA00001561"/>
    </source>
</evidence>
<dbReference type="Gene3D" id="2.60.120.260">
    <property type="entry name" value="Galactose-binding domain-like"/>
    <property type="match status" value="1"/>
</dbReference>
<dbReference type="RefSeq" id="WP_203686592.1">
    <property type="nucleotide sequence ID" value="NZ_BONT01000064.1"/>
</dbReference>
<dbReference type="Pfam" id="PF01510">
    <property type="entry name" value="Amidase_2"/>
    <property type="match status" value="1"/>
</dbReference>
<evidence type="ECO:0000313" key="8">
    <source>
        <dbReference type="EMBL" id="MBB6032314.1"/>
    </source>
</evidence>
<evidence type="ECO:0000259" key="7">
    <source>
        <dbReference type="SMART" id="SM00644"/>
    </source>
</evidence>
<dbReference type="InterPro" id="IPR051206">
    <property type="entry name" value="NAMLAA_amidase_2"/>
</dbReference>
<dbReference type="GO" id="GO:0071555">
    <property type="term" value="P:cell wall organization"/>
    <property type="evidence" value="ECO:0007669"/>
    <property type="project" value="UniProtKB-KW"/>
</dbReference>
<dbReference type="FunFam" id="3.40.80.10:FF:000006">
    <property type="entry name" value="N-acetylmuramoyl-L-alanine amidase"/>
    <property type="match status" value="1"/>
</dbReference>
<dbReference type="PANTHER" id="PTHR30417:SF1">
    <property type="entry name" value="N-ACETYLMURAMOYL-L-ALANINE AMIDASE AMID"/>
    <property type="match status" value="1"/>
</dbReference>
<proteinExistence type="predicted"/>
<name>A0A841F986_9ACTN</name>
<reference evidence="8 9" key="1">
    <citation type="submission" date="2020-08" db="EMBL/GenBank/DDBJ databases">
        <title>Genomic Encyclopedia of Type Strains, Phase IV (KMG-IV): sequencing the most valuable type-strain genomes for metagenomic binning, comparative biology and taxonomic classification.</title>
        <authorList>
            <person name="Goeker M."/>
        </authorList>
    </citation>
    <scope>NUCLEOTIDE SEQUENCE [LARGE SCALE GENOMIC DNA]</scope>
    <source>
        <strain evidence="8 9">YIM 65646</strain>
    </source>
</reference>
<protein>
    <recommendedName>
        <fullName evidence="2">N-acetylmuramoyl-L-alanine amidase</fullName>
        <ecNumber evidence="2">3.5.1.28</ecNumber>
    </recommendedName>
</protein>
<dbReference type="SUPFAM" id="SSF55846">
    <property type="entry name" value="N-acetylmuramoyl-L-alanine amidase-like"/>
    <property type="match status" value="1"/>
</dbReference>
<keyword evidence="3" id="KW-0378">Hydrolase</keyword>
<dbReference type="InterPro" id="IPR033803">
    <property type="entry name" value="CBD-like_Golvesin-Xly"/>
</dbReference>
<dbReference type="AlphaFoldDB" id="A0A841F986"/>
<evidence type="ECO:0000256" key="2">
    <source>
        <dbReference type="ARBA" id="ARBA00011901"/>
    </source>
</evidence>
<dbReference type="GO" id="GO:0009253">
    <property type="term" value="P:peptidoglycan catabolic process"/>
    <property type="evidence" value="ECO:0007669"/>
    <property type="project" value="InterPro"/>
</dbReference>
<accession>A0A841F986</accession>
<evidence type="ECO:0000256" key="6">
    <source>
        <dbReference type="SAM" id="SignalP"/>
    </source>
</evidence>
<evidence type="ECO:0000256" key="4">
    <source>
        <dbReference type="ARBA" id="ARBA00023316"/>
    </source>
</evidence>
<dbReference type="InterPro" id="IPR036505">
    <property type="entry name" value="Amidase/PGRP_sf"/>
</dbReference>
<dbReference type="GO" id="GO:0008745">
    <property type="term" value="F:N-acetylmuramoyl-L-alanine amidase activity"/>
    <property type="evidence" value="ECO:0007669"/>
    <property type="project" value="UniProtKB-EC"/>
</dbReference>
<feature type="domain" description="N-acetylmuramoyl-L-alanine amidase" evidence="7">
    <location>
        <begin position="73"/>
        <end position="203"/>
    </location>
</feature>
<dbReference type="Pfam" id="PF25275">
    <property type="entry name" value="Golvesin_C"/>
    <property type="match status" value="1"/>
</dbReference>
<dbReference type="CDD" id="cd14488">
    <property type="entry name" value="CBM6-CBM35-CBM36_like_2"/>
    <property type="match status" value="1"/>
</dbReference>
<dbReference type="GO" id="GO:0009254">
    <property type="term" value="P:peptidoglycan turnover"/>
    <property type="evidence" value="ECO:0007669"/>
    <property type="project" value="TreeGrafter"/>
</dbReference>
<gene>
    <name evidence="8" type="ORF">HNR73_000156</name>
</gene>
<keyword evidence="6" id="KW-0732">Signal</keyword>
<organism evidence="8 9">
    <name type="scientific">Phytomonospora endophytica</name>
    <dbReference type="NCBI Taxonomy" id="714109"/>
    <lineage>
        <taxon>Bacteria</taxon>
        <taxon>Bacillati</taxon>
        <taxon>Actinomycetota</taxon>
        <taxon>Actinomycetes</taxon>
        <taxon>Micromonosporales</taxon>
        <taxon>Micromonosporaceae</taxon>
        <taxon>Phytomonospora</taxon>
    </lineage>
</organism>
<dbReference type="PANTHER" id="PTHR30417">
    <property type="entry name" value="N-ACETYLMURAMOYL-L-ALANINE AMIDASE AMID"/>
    <property type="match status" value="1"/>
</dbReference>
<feature type="compositionally biased region" description="Low complexity" evidence="5">
    <location>
        <begin position="17"/>
        <end position="31"/>
    </location>
</feature>
<keyword evidence="4" id="KW-0961">Cell wall biogenesis/degradation</keyword>
<dbReference type="Proteomes" id="UP000548476">
    <property type="component" value="Unassembled WGS sequence"/>
</dbReference>
<dbReference type="EC" id="3.5.1.28" evidence="2"/>
<dbReference type="CDD" id="cd06583">
    <property type="entry name" value="PGRP"/>
    <property type="match status" value="1"/>
</dbReference>
<evidence type="ECO:0000313" key="9">
    <source>
        <dbReference type="Proteomes" id="UP000548476"/>
    </source>
</evidence>
<feature type="region of interest" description="Disordered" evidence="5">
    <location>
        <begin position="17"/>
        <end position="58"/>
    </location>
</feature>
<evidence type="ECO:0000256" key="3">
    <source>
        <dbReference type="ARBA" id="ARBA00022801"/>
    </source>
</evidence>
<dbReference type="SMART" id="SM00644">
    <property type="entry name" value="Ami_2"/>
    <property type="match status" value="1"/>
</dbReference>
<comment type="caution">
    <text evidence="8">The sequence shown here is derived from an EMBL/GenBank/DDBJ whole genome shotgun (WGS) entry which is preliminary data.</text>
</comment>
<comment type="catalytic activity">
    <reaction evidence="1">
        <text>Hydrolyzes the link between N-acetylmuramoyl residues and L-amino acid residues in certain cell-wall glycopeptides.</text>
        <dbReference type="EC" id="3.5.1.28"/>
    </reaction>
</comment>
<feature type="chain" id="PRO_5032311340" description="N-acetylmuramoyl-L-alanine amidase" evidence="6">
    <location>
        <begin position="22"/>
        <end position="358"/>
    </location>
</feature>
<dbReference type="EMBL" id="JACHGT010000001">
    <property type="protein sequence ID" value="MBB6032314.1"/>
    <property type="molecule type" value="Genomic_DNA"/>
</dbReference>
<dbReference type="InterPro" id="IPR002502">
    <property type="entry name" value="Amidase_domain"/>
</dbReference>
<keyword evidence="9" id="KW-1185">Reference proteome</keyword>
<evidence type="ECO:0000256" key="5">
    <source>
        <dbReference type="SAM" id="MobiDB-lite"/>
    </source>
</evidence>
<dbReference type="Gene3D" id="3.40.80.10">
    <property type="entry name" value="Peptidoglycan recognition protein-like"/>
    <property type="match status" value="1"/>
</dbReference>